<organism evidence="2 3">
    <name type="scientific">Caenorhabditis tropicalis</name>
    <dbReference type="NCBI Taxonomy" id="1561998"/>
    <lineage>
        <taxon>Eukaryota</taxon>
        <taxon>Metazoa</taxon>
        <taxon>Ecdysozoa</taxon>
        <taxon>Nematoda</taxon>
        <taxon>Chromadorea</taxon>
        <taxon>Rhabditida</taxon>
        <taxon>Rhabditina</taxon>
        <taxon>Rhabditomorpha</taxon>
        <taxon>Rhabditoidea</taxon>
        <taxon>Rhabditidae</taxon>
        <taxon>Peloderinae</taxon>
        <taxon>Caenorhabditis</taxon>
    </lineage>
</organism>
<reference evidence="3" key="1">
    <citation type="submission" date="2016-11" db="UniProtKB">
        <authorList>
            <consortium name="WormBaseParasite"/>
        </authorList>
    </citation>
    <scope>IDENTIFICATION</scope>
</reference>
<keyword evidence="1" id="KW-0732">Signal</keyword>
<evidence type="ECO:0000313" key="3">
    <source>
        <dbReference type="WBParaSite" id="Csp11.Scaffold582.g4616.t1"/>
    </source>
</evidence>
<dbReference type="Proteomes" id="UP000095282">
    <property type="component" value="Unplaced"/>
</dbReference>
<name>A0A1I7TCP0_9PELO</name>
<accession>A0A1I7TCP0</accession>
<keyword evidence="2" id="KW-1185">Reference proteome</keyword>
<dbReference type="eggNOG" id="ENOG502SM05">
    <property type="taxonomic scope" value="Eukaryota"/>
</dbReference>
<feature type="chain" id="PRO_5009307335" evidence="1">
    <location>
        <begin position="20"/>
        <end position="563"/>
    </location>
</feature>
<dbReference type="WBParaSite" id="Csp11.Scaffold582.g4616.t1">
    <property type="protein sequence ID" value="Csp11.Scaffold582.g4616.t1"/>
    <property type="gene ID" value="Csp11.Scaffold582.g4616"/>
</dbReference>
<feature type="signal peptide" evidence="1">
    <location>
        <begin position="1"/>
        <end position="19"/>
    </location>
</feature>
<dbReference type="AlphaFoldDB" id="A0A1I7TCP0"/>
<sequence length="563" mass="61170">MVLLLRLTLVCSLIHFSHSCLPNPFFGYSPGYGGYYAPPVAYNNFGGPFPRVGPFRAEPQRGPSAAAGGAAAVAQNPVQPRFAMQQDEIRSVSSLNCASFADKCRWSNTQEEELDWTTLAESPQASSFLPTLDVQNLPGQSAGSLTSPARNGWESGQLVSDALPCLTTGLKVTATAWRSKVGPNSEQPKLQICVRNSNEEKFPLINCNEFEIRNGVPMSADIPIPNDPNLPTQLVFSGNNFIAKEGGALFIQDIGIEGSLKCNGETLDSHPTLISNPPSRTNDNDKRSFAESVGSLKSIEGIPGLEAIDAAFPANLDEQRIAIASLQRSLQGNSVVEPASKPAADIQSVISAVPQPSVRSAPQPALTSAESLSSVPSLFESCLALSCNPSDLSCKFWRSSGNNRWELGHQGGWQIRLLESICHQEQVITKTGFFLIELFILLAQKFLVAPFFDSHISSYTLVSEALNVPLLEEVYFCFYEYYATEGLSIAVCTDKMDCFYKKSGLTMGDGLRENKKWNIRCSKLPPGTYELRVIAENAGENKGEVGFLPIRLARDAKGQQLIC</sequence>
<proteinExistence type="predicted"/>
<protein>
    <submittedName>
        <fullName evidence="3">MAM domain-containing protein</fullName>
    </submittedName>
</protein>
<evidence type="ECO:0000313" key="2">
    <source>
        <dbReference type="Proteomes" id="UP000095282"/>
    </source>
</evidence>
<evidence type="ECO:0000256" key="1">
    <source>
        <dbReference type="SAM" id="SignalP"/>
    </source>
</evidence>